<comment type="caution">
    <text evidence="2">The sequence shown here is derived from an EMBL/GenBank/DDBJ whole genome shotgun (WGS) entry which is preliminary data.</text>
</comment>
<evidence type="ECO:0000313" key="2">
    <source>
        <dbReference type="EMBL" id="EHI59312.1"/>
    </source>
</evidence>
<evidence type="ECO:0000256" key="1">
    <source>
        <dbReference type="SAM" id="Phobius"/>
    </source>
</evidence>
<keyword evidence="1" id="KW-0812">Transmembrane</keyword>
<gene>
    <name evidence="2" type="ORF">HMPREF9473_02704</name>
</gene>
<keyword evidence="1" id="KW-1133">Transmembrane helix</keyword>
<organism evidence="2 3">
    <name type="scientific">Hungatella hathewayi WAL-18680</name>
    <dbReference type="NCBI Taxonomy" id="742737"/>
    <lineage>
        <taxon>Bacteria</taxon>
        <taxon>Bacillati</taxon>
        <taxon>Bacillota</taxon>
        <taxon>Clostridia</taxon>
        <taxon>Lachnospirales</taxon>
        <taxon>Lachnospiraceae</taxon>
        <taxon>Hungatella</taxon>
    </lineage>
</organism>
<dbReference type="HOGENOM" id="CLU_911917_0_0_9"/>
<keyword evidence="1" id="KW-0472">Membrane</keyword>
<dbReference type="PATRIC" id="fig|742737.3.peg.2712"/>
<dbReference type="Proteomes" id="UP000005384">
    <property type="component" value="Unassembled WGS sequence"/>
</dbReference>
<protein>
    <submittedName>
        <fullName evidence="2">Uncharacterized protein</fullName>
    </submittedName>
</protein>
<dbReference type="EMBL" id="ADLN01000064">
    <property type="protein sequence ID" value="EHI59312.1"/>
    <property type="molecule type" value="Genomic_DNA"/>
</dbReference>
<dbReference type="RefSeq" id="WP_006780683.1">
    <property type="nucleotide sequence ID" value="NZ_CP040506.1"/>
</dbReference>
<keyword evidence="3" id="KW-1185">Reference proteome</keyword>
<dbReference type="OrthoDB" id="1933450at2"/>
<feature type="transmembrane region" description="Helical" evidence="1">
    <location>
        <begin position="36"/>
        <end position="58"/>
    </location>
</feature>
<name>G5IGS6_9FIRM</name>
<reference evidence="2 3" key="1">
    <citation type="submission" date="2011-08" db="EMBL/GenBank/DDBJ databases">
        <title>The Genome Sequence of Clostridium hathewayi WAL-18680.</title>
        <authorList>
            <consortium name="The Broad Institute Genome Sequencing Platform"/>
            <person name="Earl A."/>
            <person name="Ward D."/>
            <person name="Feldgarden M."/>
            <person name="Gevers D."/>
            <person name="Finegold S.M."/>
            <person name="Summanen P.H."/>
            <person name="Molitoris D.R."/>
            <person name="Song M."/>
            <person name="Daigneault M."/>
            <person name="Allen-Vercoe E."/>
            <person name="Young S.K."/>
            <person name="Zeng Q."/>
            <person name="Gargeya S."/>
            <person name="Fitzgerald M."/>
            <person name="Haas B."/>
            <person name="Abouelleil A."/>
            <person name="Alvarado L."/>
            <person name="Arachchi H.M."/>
            <person name="Berlin A."/>
            <person name="Brown A."/>
            <person name="Chapman S.B."/>
            <person name="Chen Z."/>
            <person name="Dunbar C."/>
            <person name="Freedman E."/>
            <person name="Gearin G."/>
            <person name="Gellesch M."/>
            <person name="Goldberg J."/>
            <person name="Griggs A."/>
            <person name="Gujja S."/>
            <person name="Heiman D."/>
            <person name="Howarth C."/>
            <person name="Larson L."/>
            <person name="Lui A."/>
            <person name="MacDonald P.J.P."/>
            <person name="Montmayeur A."/>
            <person name="Murphy C."/>
            <person name="Neiman D."/>
            <person name="Pearson M."/>
            <person name="Priest M."/>
            <person name="Roberts A."/>
            <person name="Saif S."/>
            <person name="Shea T."/>
            <person name="Shenoy N."/>
            <person name="Sisk P."/>
            <person name="Stolte C."/>
            <person name="Sykes S."/>
            <person name="Wortman J."/>
            <person name="Nusbaum C."/>
            <person name="Birren B."/>
        </authorList>
    </citation>
    <scope>NUCLEOTIDE SEQUENCE [LARGE SCALE GENOMIC DNA]</scope>
    <source>
        <strain evidence="2 3">WAL-18680</strain>
    </source>
</reference>
<proteinExistence type="predicted"/>
<dbReference type="AlphaFoldDB" id="G5IGS6"/>
<accession>G5IGS6</accession>
<sequence length="305" mass="36213">MNSVYWILAVLHILLSFMYAYDCYMEREHLEEAVFRGIICLVMPVFGYLFFWLLDYFVRRNSEERMRNLYLGNQKAVDDFSLLRPIEKQEEINKVPVLEALAADDYRYRRKIIMDTLKDEDIISYLPVLKRALENEDTETSHYASAVIMDAQKRAHEYLTEKEAAFEADPDDREVLEAFEQELFKVLFGDVFDERNTRKYFSVYQMVSDRLLKLEDRKDAYFHNRILVDLELGDIGHASQTCEAFKKECPDSEDMVVDTIQLCVRMENREMLDAFLEELRHLPVFLTGKSLQYIRFFNRNGEVEA</sequence>
<evidence type="ECO:0000313" key="3">
    <source>
        <dbReference type="Proteomes" id="UP000005384"/>
    </source>
</evidence>